<dbReference type="EMBL" id="JADYXP020000002">
    <property type="protein sequence ID" value="KAL0130269.1"/>
    <property type="molecule type" value="Genomic_DNA"/>
</dbReference>
<feature type="domain" description="MADF" evidence="2">
    <location>
        <begin position="36"/>
        <end position="122"/>
    </location>
</feature>
<dbReference type="Pfam" id="PF10545">
    <property type="entry name" value="MADF_DNA_bdg"/>
    <property type="match status" value="1"/>
</dbReference>
<feature type="region of interest" description="Disordered" evidence="1">
    <location>
        <begin position="89"/>
        <end position="109"/>
    </location>
</feature>
<dbReference type="InterPro" id="IPR006578">
    <property type="entry name" value="MADF-dom"/>
</dbReference>
<reference evidence="3 4" key="1">
    <citation type="submission" date="2023-03" db="EMBL/GenBank/DDBJ databases">
        <title>High recombination rates correlate with genetic variation in Cardiocondyla obscurior ants.</title>
        <authorList>
            <person name="Errbii M."/>
        </authorList>
    </citation>
    <scope>NUCLEOTIDE SEQUENCE [LARGE SCALE GENOMIC DNA]</scope>
    <source>
        <strain evidence="3">Alpha-2009</strain>
        <tissue evidence="3">Whole body</tissue>
    </source>
</reference>
<dbReference type="SMART" id="SM00595">
    <property type="entry name" value="MADF"/>
    <property type="match status" value="1"/>
</dbReference>
<evidence type="ECO:0000256" key="1">
    <source>
        <dbReference type="SAM" id="MobiDB-lite"/>
    </source>
</evidence>
<proteinExistence type="predicted"/>
<dbReference type="PROSITE" id="PS51029">
    <property type="entry name" value="MADF"/>
    <property type="match status" value="1"/>
</dbReference>
<keyword evidence="4" id="KW-1185">Reference proteome</keyword>
<organism evidence="3 4">
    <name type="scientific">Cardiocondyla obscurior</name>
    <dbReference type="NCBI Taxonomy" id="286306"/>
    <lineage>
        <taxon>Eukaryota</taxon>
        <taxon>Metazoa</taxon>
        <taxon>Ecdysozoa</taxon>
        <taxon>Arthropoda</taxon>
        <taxon>Hexapoda</taxon>
        <taxon>Insecta</taxon>
        <taxon>Pterygota</taxon>
        <taxon>Neoptera</taxon>
        <taxon>Endopterygota</taxon>
        <taxon>Hymenoptera</taxon>
        <taxon>Apocrita</taxon>
        <taxon>Aculeata</taxon>
        <taxon>Formicoidea</taxon>
        <taxon>Formicidae</taxon>
        <taxon>Myrmicinae</taxon>
        <taxon>Cardiocondyla</taxon>
    </lineage>
</organism>
<evidence type="ECO:0000259" key="2">
    <source>
        <dbReference type="PROSITE" id="PS51029"/>
    </source>
</evidence>
<comment type="caution">
    <text evidence="3">The sequence shown here is derived from an EMBL/GenBank/DDBJ whole genome shotgun (WGS) entry which is preliminary data.</text>
</comment>
<dbReference type="GO" id="GO:0005634">
    <property type="term" value="C:nucleus"/>
    <property type="evidence" value="ECO:0007669"/>
    <property type="project" value="TreeGrafter"/>
</dbReference>
<feature type="compositionally biased region" description="Polar residues" evidence="1">
    <location>
        <begin position="95"/>
        <end position="109"/>
    </location>
</feature>
<evidence type="ECO:0000313" key="3">
    <source>
        <dbReference type="EMBL" id="KAL0130269.1"/>
    </source>
</evidence>
<gene>
    <name evidence="3" type="ORF">PUN28_002105</name>
</gene>
<dbReference type="GO" id="GO:0006357">
    <property type="term" value="P:regulation of transcription by RNA polymerase II"/>
    <property type="evidence" value="ECO:0007669"/>
    <property type="project" value="TreeGrafter"/>
</dbReference>
<accession>A0AAW2GSQ8</accession>
<name>A0AAW2GSQ8_9HYME</name>
<dbReference type="AlphaFoldDB" id="A0AAW2GSQ8"/>
<protein>
    <recommendedName>
        <fullName evidence="2">MADF domain-containing protein</fullName>
    </recommendedName>
</protein>
<dbReference type="Proteomes" id="UP001430953">
    <property type="component" value="Unassembled WGS sequence"/>
</dbReference>
<dbReference type="PANTHER" id="PTHR12243">
    <property type="entry name" value="MADF DOMAIN TRANSCRIPTION FACTOR"/>
    <property type="match status" value="1"/>
</dbReference>
<dbReference type="InterPro" id="IPR039353">
    <property type="entry name" value="TF_Adf1"/>
</dbReference>
<dbReference type="PANTHER" id="PTHR12243:SF67">
    <property type="entry name" value="COREPRESSOR OF PANGOLIN, ISOFORM A-RELATED"/>
    <property type="match status" value="1"/>
</dbReference>
<sequence length="122" mass="14356">MDTDETNTNDAVEVINVNKEIDERDWRNSKILQEEQLIEEVRKRPALWNFKLPLSDQTLKIKKRLWEEIAVAMNGMDITSIKERKSLKIFKNKQRSQPSGSAGTSQKSSWVHYDRMQFLCDD</sequence>
<dbReference type="GO" id="GO:0005667">
    <property type="term" value="C:transcription regulator complex"/>
    <property type="evidence" value="ECO:0007669"/>
    <property type="project" value="TreeGrafter"/>
</dbReference>
<evidence type="ECO:0000313" key="4">
    <source>
        <dbReference type="Proteomes" id="UP001430953"/>
    </source>
</evidence>